<feature type="transmembrane region" description="Helical" evidence="1">
    <location>
        <begin position="52"/>
        <end position="72"/>
    </location>
</feature>
<feature type="transmembrane region" description="Helical" evidence="1">
    <location>
        <begin position="20"/>
        <end position="46"/>
    </location>
</feature>
<organism evidence="2 3">
    <name type="scientific">Capnocytophaga canis</name>
    <dbReference type="NCBI Taxonomy" id="1848903"/>
    <lineage>
        <taxon>Bacteria</taxon>
        <taxon>Pseudomonadati</taxon>
        <taxon>Bacteroidota</taxon>
        <taxon>Flavobacteriia</taxon>
        <taxon>Flavobacteriales</taxon>
        <taxon>Flavobacteriaceae</taxon>
        <taxon>Capnocytophaga</taxon>
    </lineage>
</organism>
<reference evidence="2 3" key="1">
    <citation type="submission" date="2015-01" db="EMBL/GenBank/DDBJ databases">
        <authorList>
            <person name="Xiang T."/>
            <person name="Song Y."/>
            <person name="Huang L."/>
            <person name="Wang B."/>
            <person name="Wu P."/>
        </authorList>
    </citation>
    <scope>NUCLEOTIDE SEQUENCE [LARGE SCALE GENOMIC DNA]</scope>
    <source>
        <strain evidence="2 3">CcD93</strain>
    </source>
</reference>
<dbReference type="Proteomes" id="UP000038200">
    <property type="component" value="Unassembled WGS sequence"/>
</dbReference>
<keyword evidence="1" id="KW-1133">Transmembrane helix</keyword>
<evidence type="ECO:0000313" key="3">
    <source>
        <dbReference type="Proteomes" id="UP000038200"/>
    </source>
</evidence>
<evidence type="ECO:0000256" key="1">
    <source>
        <dbReference type="SAM" id="Phobius"/>
    </source>
</evidence>
<evidence type="ECO:0000313" key="2">
    <source>
        <dbReference type="EMBL" id="CEN52735.1"/>
    </source>
</evidence>
<accession>A0A0B7ILL7</accession>
<keyword evidence="1" id="KW-0812">Transmembrane</keyword>
<dbReference type="RefSeq" id="WP_042007402.1">
    <property type="nucleotide sequence ID" value="NZ_CDOL01000212.1"/>
</dbReference>
<evidence type="ECO:0008006" key="4">
    <source>
        <dbReference type="Google" id="ProtNLM"/>
    </source>
</evidence>
<sequence length="114" mass="13067">MYLRDFKEEYKILRNINNPVIIIGLPLKLAFIYLGVILGAVVLVFVLSNFDIPAYVVLGVPAGLVFLAIMIIRKFYSIYGLHGFYQQNRDNHLPSKIEADMSIEQILNSKYETK</sequence>
<protein>
    <recommendedName>
        <fullName evidence="4">PrgI family protein</fullName>
    </recommendedName>
</protein>
<gene>
    <name evidence="2" type="ORF">CCAND93_290006</name>
</gene>
<name>A0A0B7ILL7_9FLAO</name>
<proteinExistence type="predicted"/>
<dbReference type="AlphaFoldDB" id="A0A0B7ILL7"/>
<dbReference type="EMBL" id="CDOL01000212">
    <property type="protein sequence ID" value="CEN52735.1"/>
    <property type="molecule type" value="Genomic_DNA"/>
</dbReference>
<keyword evidence="1" id="KW-0472">Membrane</keyword>